<evidence type="ECO:0000313" key="4">
    <source>
        <dbReference type="EMBL" id="PGH02098.1"/>
    </source>
</evidence>
<dbReference type="PROSITE" id="PS50966">
    <property type="entry name" value="ZF_SWIM"/>
    <property type="match status" value="1"/>
</dbReference>
<feature type="region of interest" description="Disordered" evidence="2">
    <location>
        <begin position="1"/>
        <end position="60"/>
    </location>
</feature>
<keyword evidence="5" id="KW-1185">Reference proteome</keyword>
<dbReference type="GO" id="GO:0008270">
    <property type="term" value="F:zinc ion binding"/>
    <property type="evidence" value="ECO:0007669"/>
    <property type="project" value="UniProtKB-KW"/>
</dbReference>
<sequence>MSAPTSQLEQLSIGSNMATTRDQAQRGAETIREEKECADDSSSEEDGSESEDDTDTVQGNSEISYDLSNLSRSEKARAVSGLTGEFVVDKCRTTRDGFDFEVADHGRVHLGPGPMTCSCSDYEDDKHACRHVFWLVDQLHDLAMPRRPGPGESISLYDNGESSPQPAMYRRLGDKMEDLAKKAEWQFVPGASSPGVPGNEYGLSMTRPEKTIDILSAFSDKLPEEFRPDQVATISEKRKPEECVVQGDFEATMLRLAVHDDDVYISLRKVMPSPARAQIYFNKIQARLDTLLRDFGRYCQHGSLRRDGTALEINVVVNEVHKLVGQIEKNITLRAPSGLETASNVLASLLREVSGYNRDAFYGNDWGRVEPAGETENDRNLFTQLIGQPEVSDSYFILDILERLPREEFKKLDSVLRMTMNIINNACMPSQSVVAYLQRLQSLLNRDHPAAGSSVAAYGQKRPAAGSSGSGRKRTK</sequence>
<evidence type="ECO:0000256" key="2">
    <source>
        <dbReference type="SAM" id="MobiDB-lite"/>
    </source>
</evidence>
<accession>A0A2B7X0A2</accession>
<feature type="compositionally biased region" description="Acidic residues" evidence="2">
    <location>
        <begin position="36"/>
        <end position="55"/>
    </location>
</feature>
<proteinExistence type="predicted"/>
<keyword evidence="1" id="KW-0863">Zinc-finger</keyword>
<protein>
    <recommendedName>
        <fullName evidence="3">SWIM-type domain-containing protein</fullName>
    </recommendedName>
</protein>
<gene>
    <name evidence="4" type="ORF">AJ79_07735</name>
</gene>
<evidence type="ECO:0000259" key="3">
    <source>
        <dbReference type="PROSITE" id="PS50966"/>
    </source>
</evidence>
<dbReference type="InterPro" id="IPR007527">
    <property type="entry name" value="Znf_SWIM"/>
</dbReference>
<evidence type="ECO:0000313" key="5">
    <source>
        <dbReference type="Proteomes" id="UP000223968"/>
    </source>
</evidence>
<feature type="compositionally biased region" description="Polar residues" evidence="2">
    <location>
        <begin position="1"/>
        <end position="22"/>
    </location>
</feature>
<dbReference type="OrthoDB" id="5387895at2759"/>
<dbReference type="Proteomes" id="UP000223968">
    <property type="component" value="Unassembled WGS sequence"/>
</dbReference>
<reference evidence="4 5" key="1">
    <citation type="submission" date="2017-10" db="EMBL/GenBank/DDBJ databases">
        <title>Comparative genomics in systemic dimorphic fungi from Ajellomycetaceae.</title>
        <authorList>
            <person name="Munoz J.F."/>
            <person name="Mcewen J.G."/>
            <person name="Clay O.K."/>
            <person name="Cuomo C.A."/>
        </authorList>
    </citation>
    <scope>NUCLEOTIDE SEQUENCE [LARGE SCALE GENOMIC DNA]</scope>
    <source>
        <strain evidence="4 5">UAMH5409</strain>
    </source>
</reference>
<feature type="region of interest" description="Disordered" evidence="2">
    <location>
        <begin position="452"/>
        <end position="476"/>
    </location>
</feature>
<dbReference type="EMBL" id="PDNB01000163">
    <property type="protein sequence ID" value="PGH02098.1"/>
    <property type="molecule type" value="Genomic_DNA"/>
</dbReference>
<feature type="domain" description="SWIM-type" evidence="3">
    <location>
        <begin position="106"/>
        <end position="140"/>
    </location>
</feature>
<comment type="caution">
    <text evidence="4">The sequence shown here is derived from an EMBL/GenBank/DDBJ whole genome shotgun (WGS) entry which is preliminary data.</text>
</comment>
<organism evidence="4 5">
    <name type="scientific">Helicocarpus griseus UAMH5409</name>
    <dbReference type="NCBI Taxonomy" id="1447875"/>
    <lineage>
        <taxon>Eukaryota</taxon>
        <taxon>Fungi</taxon>
        <taxon>Dikarya</taxon>
        <taxon>Ascomycota</taxon>
        <taxon>Pezizomycotina</taxon>
        <taxon>Eurotiomycetes</taxon>
        <taxon>Eurotiomycetidae</taxon>
        <taxon>Onygenales</taxon>
        <taxon>Ajellomycetaceae</taxon>
        <taxon>Helicocarpus</taxon>
    </lineage>
</organism>
<keyword evidence="1" id="KW-0479">Metal-binding</keyword>
<keyword evidence="1" id="KW-0862">Zinc</keyword>
<dbReference type="AlphaFoldDB" id="A0A2B7X0A2"/>
<evidence type="ECO:0000256" key="1">
    <source>
        <dbReference type="PROSITE-ProRule" id="PRU00325"/>
    </source>
</evidence>
<name>A0A2B7X0A2_9EURO</name>